<evidence type="ECO:0000313" key="9">
    <source>
        <dbReference type="EMBL" id="KAF6223340.1"/>
    </source>
</evidence>
<dbReference type="PANTHER" id="PTHR31658:SF0">
    <property type="entry name" value="CONSERVED OLIGOMERIC GOLGI COMPLEX SUBUNIT 1"/>
    <property type="match status" value="1"/>
</dbReference>
<comment type="subcellular location">
    <subcellularLocation>
        <location evidence="1">Golgi apparatus membrane</location>
        <topology evidence="1">Peripheral membrane protein</topology>
    </subcellularLocation>
</comment>
<protein>
    <recommendedName>
        <fullName evidence="3">Conserved oligomeric Golgi complex subunit 1</fullName>
    </recommendedName>
</protein>
<keyword evidence="5" id="KW-0653">Protein transport</keyword>
<dbReference type="PANTHER" id="PTHR31658">
    <property type="entry name" value="CONSERVED OLIGOMERIC GOLGI COMPLEX SUBUNIT 1"/>
    <property type="match status" value="1"/>
</dbReference>
<dbReference type="GO" id="GO:0015031">
    <property type="term" value="P:protein transport"/>
    <property type="evidence" value="ECO:0007669"/>
    <property type="project" value="UniProtKB-KW"/>
</dbReference>
<evidence type="ECO:0000256" key="6">
    <source>
        <dbReference type="ARBA" id="ARBA00023034"/>
    </source>
</evidence>
<comment type="caution">
    <text evidence="9">The sequence shown here is derived from an EMBL/GenBank/DDBJ whole genome shotgun (WGS) entry which is preliminary data.</text>
</comment>
<evidence type="ECO:0000256" key="2">
    <source>
        <dbReference type="ARBA" id="ARBA00006653"/>
    </source>
</evidence>
<dbReference type="Proteomes" id="UP000593566">
    <property type="component" value="Unassembled WGS sequence"/>
</dbReference>
<feature type="compositionally biased region" description="Basic and acidic residues" evidence="8">
    <location>
        <begin position="694"/>
        <end position="710"/>
    </location>
</feature>
<evidence type="ECO:0000256" key="5">
    <source>
        <dbReference type="ARBA" id="ARBA00022927"/>
    </source>
</evidence>
<keyword evidence="4" id="KW-0813">Transport</keyword>
<dbReference type="Pfam" id="PF08700">
    <property type="entry name" value="VPS51_Exo84_N"/>
    <property type="match status" value="1"/>
</dbReference>
<name>A0A8H6FCJ4_9LECA</name>
<feature type="region of interest" description="Disordered" evidence="8">
    <location>
        <begin position="675"/>
        <end position="746"/>
    </location>
</feature>
<dbReference type="InterPro" id="IPR033370">
    <property type="entry name" value="COG1"/>
</dbReference>
<dbReference type="AlphaFoldDB" id="A0A8H6FCJ4"/>
<feature type="compositionally biased region" description="Basic and acidic residues" evidence="8">
    <location>
        <begin position="717"/>
        <end position="737"/>
    </location>
</feature>
<evidence type="ECO:0000256" key="3">
    <source>
        <dbReference type="ARBA" id="ARBA00020978"/>
    </source>
</evidence>
<evidence type="ECO:0000313" key="10">
    <source>
        <dbReference type="Proteomes" id="UP000593566"/>
    </source>
</evidence>
<dbReference type="GO" id="GO:0006891">
    <property type="term" value="P:intra-Golgi vesicle-mediated transport"/>
    <property type="evidence" value="ECO:0007669"/>
    <property type="project" value="InterPro"/>
</dbReference>
<dbReference type="EMBL" id="JACCJB010000010">
    <property type="protein sequence ID" value="KAF6223340.1"/>
    <property type="molecule type" value="Genomic_DNA"/>
</dbReference>
<evidence type="ECO:0000256" key="1">
    <source>
        <dbReference type="ARBA" id="ARBA00004395"/>
    </source>
</evidence>
<proteinExistence type="inferred from homology"/>
<feature type="compositionally biased region" description="Acidic residues" evidence="8">
    <location>
        <begin position="684"/>
        <end position="693"/>
    </location>
</feature>
<comment type="similarity">
    <text evidence="2">Belongs to the COG1 family.</text>
</comment>
<dbReference type="RefSeq" id="XP_037152557.1">
    <property type="nucleotide sequence ID" value="XM_037291122.1"/>
</dbReference>
<dbReference type="GeneID" id="59328601"/>
<accession>A0A8H6FCJ4</accession>
<evidence type="ECO:0000256" key="8">
    <source>
        <dbReference type="SAM" id="MobiDB-lite"/>
    </source>
</evidence>
<dbReference type="GO" id="GO:0000139">
    <property type="term" value="C:Golgi membrane"/>
    <property type="evidence" value="ECO:0007669"/>
    <property type="project" value="UniProtKB-SubCell"/>
</dbReference>
<sequence length="827" mass="94418">MAAEAPDPKTFGSWEEAFQYPVPAVRGMERQLRRDIDSNREKLRTLVGASYRDLLGTAESIIEMGGQMHDLETYMGEIGKRCNTRILDKKASNLRTWTEEVGAPNTEPYSFASQLAVLRSCPDVISRLFKSGGSVLLAAKVLVISRLLHTKLSQRRNPPPFLDDLRNRLASLRRRLLGRIDRRLKSLEISRDVLVEAMCAFSLATSSSPKDVIRHYHHMRLEAISENMGQDGDGHDNVLLALRLYVKTLKDTQAVIPTQLARALERLKLVPLFKSQDVYSLIELNLDVHERWIGDDIRTFTPYIRHDDLTKAEAERSLKQWAKSAFGSFLAGLRNRIEDVEDPERLVDLRRQVLELWLSNHQHSTGVDSAETLDGLRHVFNLQSTRLIQSRASKLDRVGLIVKNVLQNWQAGVSDLTPSLWDSSMTSMEFENGGKSFRERLASRFTGKNEPLNKVSLEYVSFLERIESLEEMIKKLREARWADDMDDVDNENYLLDNKQVLLSEDDPRLLQEELNSALQEAYTDLQVMLHKLFDKSETTSSGQQAAYLIRVWRELRQYLPKSYQNAQLGIGSIPTLQHTIAIEALRVPLERCSKRIAKMSQAKLLQARPLWEGDPELPVLPSAWTYRFLLELASSMSACGSDVWSPQAVDTLKKELILSIAPMLEGRQAVQVNGHRDRDLLDGEDKEEEELEEEVKKDEEEIEERFREENGEVNGEEAGKSEENEERNSKEPEKYPEKPLNGAMSNGHIEFKPEEEPEDGKIQRFFDVAYLTNASVVKETEAGDNQLVSLQVSLIQDLAFEPKAMERMKKDAAEYWKRTSLLFALLA</sequence>
<keyword evidence="7" id="KW-0472">Membrane</keyword>
<evidence type="ECO:0000256" key="7">
    <source>
        <dbReference type="ARBA" id="ARBA00023136"/>
    </source>
</evidence>
<gene>
    <name evidence="9" type="ORF">HO133_000182</name>
</gene>
<keyword evidence="6" id="KW-0333">Golgi apparatus</keyword>
<evidence type="ECO:0000256" key="4">
    <source>
        <dbReference type="ARBA" id="ARBA00022448"/>
    </source>
</evidence>
<dbReference type="GO" id="GO:0017119">
    <property type="term" value="C:Golgi transport complex"/>
    <property type="evidence" value="ECO:0007669"/>
    <property type="project" value="InterPro"/>
</dbReference>
<organism evidence="9 10">
    <name type="scientific">Letharia lupina</name>
    <dbReference type="NCBI Taxonomy" id="560253"/>
    <lineage>
        <taxon>Eukaryota</taxon>
        <taxon>Fungi</taxon>
        <taxon>Dikarya</taxon>
        <taxon>Ascomycota</taxon>
        <taxon>Pezizomycotina</taxon>
        <taxon>Lecanoromycetes</taxon>
        <taxon>OSLEUM clade</taxon>
        <taxon>Lecanoromycetidae</taxon>
        <taxon>Lecanorales</taxon>
        <taxon>Lecanorineae</taxon>
        <taxon>Parmeliaceae</taxon>
        <taxon>Letharia</taxon>
    </lineage>
</organism>
<reference evidence="9 10" key="1">
    <citation type="journal article" date="2020" name="Genomics">
        <title>Complete, high-quality genomes from long-read metagenomic sequencing of two wolf lichen thalli reveals enigmatic genome architecture.</title>
        <authorList>
            <person name="McKenzie S.K."/>
            <person name="Walston R.F."/>
            <person name="Allen J.L."/>
        </authorList>
    </citation>
    <scope>NUCLEOTIDE SEQUENCE [LARGE SCALE GENOMIC DNA]</scope>
    <source>
        <strain evidence="9">WasteWater1</strain>
    </source>
</reference>
<keyword evidence="10" id="KW-1185">Reference proteome</keyword>